<keyword evidence="13" id="KW-0472">Membrane</keyword>
<dbReference type="Gene3D" id="3.40.50.300">
    <property type="entry name" value="P-loop containing nucleotide triphosphate hydrolases"/>
    <property type="match status" value="1"/>
</dbReference>
<dbReference type="NCBIfam" id="NF003013">
    <property type="entry name" value="PRK03846.1"/>
    <property type="match status" value="1"/>
</dbReference>
<keyword evidence="9" id="KW-0198">Cysteine biosynthesis</keyword>
<keyword evidence="6" id="KW-0547">Nucleotide-binding</keyword>
<dbReference type="AlphaFoldDB" id="A0A167B5I7"/>
<feature type="compositionally biased region" description="Basic residues" evidence="12">
    <location>
        <begin position="1"/>
        <end position="11"/>
    </location>
</feature>
<dbReference type="InterPro" id="IPR002891">
    <property type="entry name" value="APS"/>
</dbReference>
<name>A0A167B5I7_METRR</name>
<evidence type="ECO:0000256" key="12">
    <source>
        <dbReference type="SAM" id="MobiDB-lite"/>
    </source>
</evidence>
<dbReference type="InterPro" id="IPR059117">
    <property type="entry name" value="APS_kinase_dom"/>
</dbReference>
<feature type="region of interest" description="Disordered" evidence="12">
    <location>
        <begin position="1"/>
        <end position="38"/>
    </location>
</feature>
<keyword evidence="8" id="KW-0067">ATP-binding</keyword>
<feature type="domain" description="Thioesterase" evidence="15">
    <location>
        <begin position="249"/>
        <end position="316"/>
    </location>
</feature>
<evidence type="ECO:0000256" key="13">
    <source>
        <dbReference type="SAM" id="Phobius"/>
    </source>
</evidence>
<dbReference type="NCBIfam" id="TIGR00455">
    <property type="entry name" value="apsK"/>
    <property type="match status" value="1"/>
</dbReference>
<protein>
    <recommendedName>
        <fullName evidence="4">Adenylyl-sulfate kinase</fullName>
        <ecNumber evidence="3">2.7.1.25</ecNumber>
    </recommendedName>
    <alternativeName>
        <fullName evidence="11">ATP adenosine-5'-phosphosulfate 3'-phosphotransferase</fullName>
    </alternativeName>
    <alternativeName>
        <fullName evidence="10">Adenosine-5'-phosphosulfate kinase</fullName>
    </alternativeName>
</protein>
<evidence type="ECO:0000256" key="6">
    <source>
        <dbReference type="ARBA" id="ARBA00022741"/>
    </source>
</evidence>
<dbReference type="GO" id="GO:0004020">
    <property type="term" value="F:adenylylsulfate kinase activity"/>
    <property type="evidence" value="ECO:0007669"/>
    <property type="project" value="UniProtKB-EC"/>
</dbReference>
<evidence type="ECO:0000259" key="15">
    <source>
        <dbReference type="Pfam" id="PF03061"/>
    </source>
</evidence>
<feature type="region of interest" description="Disordered" evidence="12">
    <location>
        <begin position="65"/>
        <end position="92"/>
    </location>
</feature>
<evidence type="ECO:0000256" key="10">
    <source>
        <dbReference type="ARBA" id="ARBA00029724"/>
    </source>
</evidence>
<keyword evidence="5" id="KW-0808">Transferase</keyword>
<dbReference type="Proteomes" id="UP000243498">
    <property type="component" value="Unassembled WGS sequence"/>
</dbReference>
<dbReference type="Gene3D" id="3.10.129.10">
    <property type="entry name" value="Hotdog Thioesterase"/>
    <property type="match status" value="1"/>
</dbReference>
<evidence type="ECO:0000256" key="5">
    <source>
        <dbReference type="ARBA" id="ARBA00022679"/>
    </source>
</evidence>
<feature type="domain" description="APS kinase" evidence="14">
    <location>
        <begin position="355"/>
        <end position="513"/>
    </location>
</feature>
<evidence type="ECO:0000259" key="14">
    <source>
        <dbReference type="Pfam" id="PF01583"/>
    </source>
</evidence>
<dbReference type="CDD" id="cd02027">
    <property type="entry name" value="APSK"/>
    <property type="match status" value="1"/>
</dbReference>
<dbReference type="PANTHER" id="PTHR47260:SF7">
    <property type="entry name" value="THIOESTERASE FAMILY PROTEIN (AFU_ORTHOLOGUE AFUA_1G10800)"/>
    <property type="match status" value="1"/>
</dbReference>
<dbReference type="EMBL" id="AZHC01000021">
    <property type="protein sequence ID" value="OAA39673.1"/>
    <property type="molecule type" value="Genomic_DNA"/>
</dbReference>
<dbReference type="InterPro" id="IPR029069">
    <property type="entry name" value="HotDog_dom_sf"/>
</dbReference>
<evidence type="ECO:0000256" key="7">
    <source>
        <dbReference type="ARBA" id="ARBA00022777"/>
    </source>
</evidence>
<dbReference type="FunFam" id="3.40.50.300:FF:000212">
    <property type="entry name" value="Adenylyl-sulfate kinase"/>
    <property type="match status" value="1"/>
</dbReference>
<dbReference type="PANTHER" id="PTHR47260">
    <property type="entry name" value="UPF0644 PROTEIN PB2B4.06"/>
    <property type="match status" value="1"/>
</dbReference>
<comment type="caution">
    <text evidence="16">The sequence shown here is derived from an EMBL/GenBank/DDBJ whole genome shotgun (WGS) entry which is preliminary data.</text>
</comment>
<keyword evidence="9" id="KW-0028">Amino-acid biosynthesis</keyword>
<dbReference type="InterPro" id="IPR052061">
    <property type="entry name" value="PTE-AB_protein"/>
</dbReference>
<evidence type="ECO:0000256" key="1">
    <source>
        <dbReference type="ARBA" id="ARBA00004806"/>
    </source>
</evidence>
<dbReference type="Pfam" id="PF01583">
    <property type="entry name" value="APS_kinase"/>
    <property type="match status" value="1"/>
</dbReference>
<dbReference type="SUPFAM" id="SSF52540">
    <property type="entry name" value="P-loop containing nucleoside triphosphate hydrolases"/>
    <property type="match status" value="1"/>
</dbReference>
<evidence type="ECO:0000313" key="16">
    <source>
        <dbReference type="EMBL" id="OAA39673.1"/>
    </source>
</evidence>
<dbReference type="GO" id="GO:0005524">
    <property type="term" value="F:ATP binding"/>
    <property type="evidence" value="ECO:0007669"/>
    <property type="project" value="UniProtKB-KW"/>
</dbReference>
<dbReference type="SUPFAM" id="SSF54637">
    <property type="entry name" value="Thioesterase/thiol ester dehydrase-isomerase"/>
    <property type="match status" value="1"/>
</dbReference>
<reference evidence="16 17" key="1">
    <citation type="journal article" date="2016" name="Genome Biol. Evol.">
        <title>Divergent and convergent evolution of fungal pathogenicity.</title>
        <authorList>
            <person name="Shang Y."/>
            <person name="Xiao G."/>
            <person name="Zheng P."/>
            <person name="Cen K."/>
            <person name="Zhan S."/>
            <person name="Wang C."/>
        </authorList>
    </citation>
    <scope>NUCLEOTIDE SEQUENCE [LARGE SCALE GENOMIC DNA]</scope>
    <source>
        <strain evidence="16 17">RCEF 4871</strain>
    </source>
</reference>
<evidence type="ECO:0000256" key="8">
    <source>
        <dbReference type="ARBA" id="ARBA00022840"/>
    </source>
</evidence>
<evidence type="ECO:0000256" key="9">
    <source>
        <dbReference type="ARBA" id="ARBA00023192"/>
    </source>
</evidence>
<evidence type="ECO:0000313" key="17">
    <source>
        <dbReference type="Proteomes" id="UP000243498"/>
    </source>
</evidence>
<evidence type="ECO:0000256" key="3">
    <source>
        <dbReference type="ARBA" id="ARBA00012121"/>
    </source>
</evidence>
<keyword evidence="13" id="KW-1133">Transmembrane helix</keyword>
<evidence type="ECO:0000256" key="2">
    <source>
        <dbReference type="ARBA" id="ARBA00007008"/>
    </source>
</evidence>
<dbReference type="InterPro" id="IPR027417">
    <property type="entry name" value="P-loop_NTPase"/>
</dbReference>
<comment type="similarity">
    <text evidence="2">Belongs to the APS kinase family.</text>
</comment>
<organism evidence="16 17">
    <name type="scientific">Metarhizium rileyi (strain RCEF 4871)</name>
    <name type="common">Nomuraea rileyi</name>
    <dbReference type="NCBI Taxonomy" id="1649241"/>
    <lineage>
        <taxon>Eukaryota</taxon>
        <taxon>Fungi</taxon>
        <taxon>Dikarya</taxon>
        <taxon>Ascomycota</taxon>
        <taxon>Pezizomycotina</taxon>
        <taxon>Sordariomycetes</taxon>
        <taxon>Hypocreomycetidae</taxon>
        <taxon>Hypocreales</taxon>
        <taxon>Clavicipitaceae</taxon>
        <taxon>Metarhizium</taxon>
    </lineage>
</organism>
<proteinExistence type="inferred from homology"/>
<keyword evidence="13" id="KW-0812">Transmembrane</keyword>
<dbReference type="Pfam" id="PF03061">
    <property type="entry name" value="4HBT"/>
    <property type="match status" value="1"/>
</dbReference>
<dbReference type="CDD" id="cd03443">
    <property type="entry name" value="PaaI_thioesterase"/>
    <property type="match status" value="1"/>
</dbReference>
<dbReference type="GO" id="GO:0019344">
    <property type="term" value="P:cysteine biosynthetic process"/>
    <property type="evidence" value="ECO:0007669"/>
    <property type="project" value="UniProtKB-KW"/>
</dbReference>
<sequence length="539" mass="59228">MFGRPIARRLSQRTSTTSRLNHRAWSPSAPSLSRSVQRWQHSGATIANGEGATTMADSAKIKQTPRSIKHASDGESHAAFAPGMMRSPPPNRQTTNLNHWLRRRSRCAGKPGGGWTLRRGVFYVMFGLGFGAVGAYGSWHTLKAQGLGFYSDEESLKRFTPEEANVEARRIEDTINNLPLVAEQRQRSEMVESRPHLKMPGQYRAHSLTGSALAGPGKVPVPAYAWLEKGGKSLVSVVYVGEELCGHPGIVHGGFLATMLDEGLARCCFAALPHNIGVTANLNINYRKPTPAGSYLVLRAETTKVEGRKAWVKGHIESVAAPGETPTVYADATAFNITWHPSLSRKERNQLRGQRGLTIWLTGLSASGKSTIATALEQHLLHLGRTAYRLDGDNVRFGLNKDLGFSEAHRTENIRRISEVAKLFADSSTIAITSFISPYRKDRDVARKLHAASPDASDEPIPFVEVFVHVPLEIAEQRDPKGLYKKARAGEIKEFTGISAPYEEPASPEITIKTHENSVEECVAQIVDWLVDKGYLQLS</sequence>
<dbReference type="EC" id="2.7.1.25" evidence="3"/>
<gene>
    <name evidence="16" type="ORF">NOR_06093</name>
</gene>
<feature type="compositionally biased region" description="Polar residues" evidence="12">
    <location>
        <begin position="28"/>
        <end position="38"/>
    </location>
</feature>
<dbReference type="OMA" id="EGLAWCC"/>
<accession>A0A167B5I7</accession>
<feature type="transmembrane region" description="Helical" evidence="13">
    <location>
        <begin position="120"/>
        <end position="139"/>
    </location>
</feature>
<dbReference type="HAMAP" id="MF_00065">
    <property type="entry name" value="Adenylyl_sulf_kinase"/>
    <property type="match status" value="1"/>
</dbReference>
<keyword evidence="17" id="KW-1185">Reference proteome</keyword>
<dbReference type="InterPro" id="IPR006683">
    <property type="entry name" value="Thioestr_dom"/>
</dbReference>
<dbReference type="OrthoDB" id="506431at2759"/>
<evidence type="ECO:0000256" key="4">
    <source>
        <dbReference type="ARBA" id="ARBA00018163"/>
    </source>
</evidence>
<dbReference type="STRING" id="1081105.A0A167B5I7"/>
<keyword evidence="7 16" id="KW-0418">Kinase</keyword>
<comment type="pathway">
    <text evidence="1">Sulfur metabolism; hydrogen sulfide biosynthesis; sulfite from sulfate: step 2/3.</text>
</comment>
<evidence type="ECO:0000256" key="11">
    <source>
        <dbReference type="ARBA" id="ARBA00031464"/>
    </source>
</evidence>
<dbReference type="GO" id="GO:0000103">
    <property type="term" value="P:sulfate assimilation"/>
    <property type="evidence" value="ECO:0007669"/>
    <property type="project" value="InterPro"/>
</dbReference>